<dbReference type="PRINTS" id="PR00080">
    <property type="entry name" value="SDRFAMILY"/>
</dbReference>
<dbReference type="PANTHER" id="PTHR43639">
    <property type="entry name" value="OXIDOREDUCTASE, SHORT-CHAIN DEHYDROGENASE/REDUCTASE FAMILY (AFU_ORTHOLOGUE AFUA_5G02870)"/>
    <property type="match status" value="1"/>
</dbReference>
<evidence type="ECO:0000256" key="1">
    <source>
        <dbReference type="ARBA" id="ARBA00006484"/>
    </source>
</evidence>
<dbReference type="PROSITE" id="PS00061">
    <property type="entry name" value="ADH_SHORT"/>
    <property type="match status" value="1"/>
</dbReference>
<dbReference type="SUPFAM" id="SSF51735">
    <property type="entry name" value="NAD(P)-binding Rossmann-fold domains"/>
    <property type="match status" value="1"/>
</dbReference>
<dbReference type="InterPro" id="IPR020904">
    <property type="entry name" value="Sc_DH/Rdtase_CS"/>
</dbReference>
<keyword evidence="4" id="KW-1185">Reference proteome</keyword>
<dbReference type="RefSeq" id="WP_267990679.1">
    <property type="nucleotide sequence ID" value="NZ_JAPJZI010000001.1"/>
</dbReference>
<dbReference type="AlphaFoldDB" id="A0A9X3ZHK3"/>
<gene>
    <name evidence="3" type="ORF">OQ273_11680</name>
</gene>
<proteinExistence type="inferred from homology"/>
<comment type="similarity">
    <text evidence="1">Belongs to the short-chain dehydrogenases/reductases (SDR) family.</text>
</comment>
<sequence>MAEVAIITGAGRGIGAATAVLAARQGYDICINYVSDEKSASRVVKDCIKSGVRAIAVKADIASSAEVDRLFEACVRQLGAPTLLVNNAGIIGGVTTVEALSDAVLQRVFEVNVFGAFYCARAAIRGMSTQTGGKGGVIVNISSLAATLGSPGEYVHYAASKAAIDAMTIGLSKEVGRHGIRVNAVQAGTVETDIHRTEGNPHRPVQTAKASPLGRAGTPKDIAEAVLWLASEKAGYATGTVLRVAGGL</sequence>
<dbReference type="EMBL" id="JAPJZI010000001">
    <property type="protein sequence ID" value="MDA5399234.1"/>
    <property type="molecule type" value="Genomic_DNA"/>
</dbReference>
<dbReference type="GO" id="GO:0016491">
    <property type="term" value="F:oxidoreductase activity"/>
    <property type="evidence" value="ECO:0007669"/>
    <property type="project" value="UniProtKB-KW"/>
</dbReference>
<evidence type="ECO:0000256" key="2">
    <source>
        <dbReference type="ARBA" id="ARBA00023002"/>
    </source>
</evidence>
<reference evidence="3" key="1">
    <citation type="submission" date="2022-11" db="EMBL/GenBank/DDBJ databases">
        <title>Draft genome sequence of Hoeflea poritis E7-10 and Hoeflea prorocentri PM5-8, separated from scleractinian coral Porites lutea and marine dinoflagellate.</title>
        <authorList>
            <person name="Zhang G."/>
            <person name="Wei Q."/>
            <person name="Cai L."/>
        </authorList>
    </citation>
    <scope>NUCLEOTIDE SEQUENCE</scope>
    <source>
        <strain evidence="3">PM5-8</strain>
    </source>
</reference>
<protein>
    <submittedName>
        <fullName evidence="3">SDR family oxidoreductase</fullName>
    </submittedName>
</protein>
<organism evidence="3 4">
    <name type="scientific">Hoeflea prorocentri</name>
    <dbReference type="NCBI Taxonomy" id="1922333"/>
    <lineage>
        <taxon>Bacteria</taxon>
        <taxon>Pseudomonadati</taxon>
        <taxon>Pseudomonadota</taxon>
        <taxon>Alphaproteobacteria</taxon>
        <taxon>Hyphomicrobiales</taxon>
        <taxon>Rhizobiaceae</taxon>
        <taxon>Hoeflea</taxon>
    </lineage>
</organism>
<dbReference type="FunFam" id="3.40.50.720:FF:000084">
    <property type="entry name" value="Short-chain dehydrogenase reductase"/>
    <property type="match status" value="1"/>
</dbReference>
<dbReference type="InterPro" id="IPR002347">
    <property type="entry name" value="SDR_fam"/>
</dbReference>
<dbReference type="Proteomes" id="UP001151234">
    <property type="component" value="Unassembled WGS sequence"/>
</dbReference>
<dbReference type="InterPro" id="IPR036291">
    <property type="entry name" value="NAD(P)-bd_dom_sf"/>
</dbReference>
<name>A0A9X3ZHK3_9HYPH</name>
<dbReference type="Pfam" id="PF13561">
    <property type="entry name" value="adh_short_C2"/>
    <property type="match status" value="1"/>
</dbReference>
<evidence type="ECO:0000313" key="4">
    <source>
        <dbReference type="Proteomes" id="UP001151234"/>
    </source>
</evidence>
<dbReference type="Gene3D" id="3.40.50.720">
    <property type="entry name" value="NAD(P)-binding Rossmann-like Domain"/>
    <property type="match status" value="1"/>
</dbReference>
<dbReference type="PANTHER" id="PTHR43639:SF1">
    <property type="entry name" value="SHORT-CHAIN DEHYDROGENASE_REDUCTASE FAMILY PROTEIN"/>
    <property type="match status" value="1"/>
</dbReference>
<comment type="caution">
    <text evidence="3">The sequence shown here is derived from an EMBL/GenBank/DDBJ whole genome shotgun (WGS) entry which is preliminary data.</text>
</comment>
<keyword evidence="2" id="KW-0560">Oxidoreductase</keyword>
<dbReference type="PRINTS" id="PR00081">
    <property type="entry name" value="GDHRDH"/>
</dbReference>
<evidence type="ECO:0000313" key="3">
    <source>
        <dbReference type="EMBL" id="MDA5399234.1"/>
    </source>
</evidence>
<dbReference type="CDD" id="cd05233">
    <property type="entry name" value="SDR_c"/>
    <property type="match status" value="1"/>
</dbReference>
<accession>A0A9X3ZHK3</accession>